<dbReference type="Pfam" id="PF02182">
    <property type="entry name" value="SAD_SRA"/>
    <property type="match status" value="1"/>
</dbReference>
<feature type="region of interest" description="Disordered" evidence="4">
    <location>
        <begin position="1"/>
        <end position="34"/>
    </location>
</feature>
<dbReference type="InterPro" id="IPR051357">
    <property type="entry name" value="H3K9_HMTase_SUVAR3-9"/>
</dbReference>
<reference evidence="6" key="1">
    <citation type="journal article" date="2025" name="Foods">
        <title>Unveiling the Microbial Signatures of Arabica Coffee Cherries: Insights into Ripeness Specific Diversity, Functional Traits, and Implications for Quality and Safety.</title>
        <authorList>
            <consortium name="RefSeq"/>
            <person name="Tenea G.N."/>
            <person name="Cifuentes V."/>
            <person name="Reyes P."/>
            <person name="Cevallos-Vallejos M."/>
        </authorList>
    </citation>
    <scope>NUCLEOTIDE SEQUENCE [LARGE SCALE GENOMIC DNA]</scope>
</reference>
<dbReference type="RefSeq" id="XP_027079843.1">
    <property type="nucleotide sequence ID" value="XM_027224042.2"/>
</dbReference>
<feature type="compositionally biased region" description="Polar residues" evidence="4">
    <location>
        <begin position="1"/>
        <end position="12"/>
    </location>
</feature>
<keyword evidence="2 3" id="KW-0539">Nucleus</keyword>
<reference evidence="7" key="2">
    <citation type="submission" date="2025-08" db="UniProtKB">
        <authorList>
            <consortium name="RefSeq"/>
        </authorList>
    </citation>
    <scope>IDENTIFICATION</scope>
    <source>
        <tissue evidence="7">Leaves</tissue>
    </source>
</reference>
<dbReference type="SMART" id="SM00466">
    <property type="entry name" value="SRA"/>
    <property type="match status" value="1"/>
</dbReference>
<dbReference type="GO" id="GO:0005694">
    <property type="term" value="C:chromosome"/>
    <property type="evidence" value="ECO:0007669"/>
    <property type="project" value="UniProtKB-SubCell"/>
</dbReference>
<feature type="region of interest" description="Disordered" evidence="4">
    <location>
        <begin position="122"/>
        <end position="142"/>
    </location>
</feature>
<sequence>MEQWNKTSTMEPSSLGRRQNKRKMEEDGDTSTDHCHCHFSNTRFHKGRKVFPVVQVPHGVFRSPADAGKADGSEIQIDHINSPEDIGRTTSMAEENVSGSTRHKEDGDHHQRMQNEFILKDHSQLPAASTASTRGKKLPKNVDRARQRVMEIVREFRAFCDQITRMDKEDNYKRKRVDFMAAKMIKKKFHYYPDKPFLGPVPGVEIGDEFHYRMELHILGLHRPSQGGIDYVQDGGRIIATSIVDSGLYDNYKADQDTLVYCGQGGNNANPNVGLQMPEDQQLKRGNLALRNSIRAKNPVRVIRGRKLLRASITYIYDGLYTVEKMWEDKGQRGKRVFKFKLVKMPGQASLFTSRN</sequence>
<dbReference type="InterPro" id="IPR036987">
    <property type="entry name" value="SRA-YDG_sf"/>
</dbReference>
<evidence type="ECO:0000256" key="4">
    <source>
        <dbReference type="SAM" id="MobiDB-lite"/>
    </source>
</evidence>
<dbReference type="Proteomes" id="UP001652660">
    <property type="component" value="Chromosome 8e"/>
</dbReference>
<evidence type="ECO:0000313" key="6">
    <source>
        <dbReference type="Proteomes" id="UP001652660"/>
    </source>
</evidence>
<keyword evidence="6" id="KW-1185">Reference proteome</keyword>
<dbReference type="PROSITE" id="PS51015">
    <property type="entry name" value="YDG"/>
    <property type="match status" value="1"/>
</dbReference>
<dbReference type="InterPro" id="IPR015947">
    <property type="entry name" value="PUA-like_sf"/>
</dbReference>
<dbReference type="InterPro" id="IPR003105">
    <property type="entry name" value="SRA_YDG"/>
</dbReference>
<accession>A0A6P6TMX8</accession>
<name>A0A6P6TMX8_COFAR</name>
<dbReference type="AlphaFoldDB" id="A0A6P6TMX8"/>
<dbReference type="GO" id="GO:0003690">
    <property type="term" value="F:double-stranded DNA binding"/>
    <property type="evidence" value="ECO:0007669"/>
    <property type="project" value="TreeGrafter"/>
</dbReference>
<dbReference type="PANTHER" id="PTHR45660">
    <property type="entry name" value="HISTONE-LYSINE N-METHYLTRANSFERASE SETMAR"/>
    <property type="match status" value="1"/>
</dbReference>
<gene>
    <name evidence="7" type="primary">LOC113702886</name>
</gene>
<evidence type="ECO:0000313" key="7">
    <source>
        <dbReference type="RefSeq" id="XP_027079843.1"/>
    </source>
</evidence>
<dbReference type="Gene3D" id="2.30.280.10">
    <property type="entry name" value="SRA-YDG"/>
    <property type="match status" value="1"/>
</dbReference>
<feature type="domain" description="YDG" evidence="5">
    <location>
        <begin position="199"/>
        <end position="344"/>
    </location>
</feature>
<evidence type="ECO:0000256" key="1">
    <source>
        <dbReference type="ARBA" id="ARBA00004286"/>
    </source>
</evidence>
<protein>
    <submittedName>
        <fullName evidence="7">Histone-lysine N-methyltransferase, H3 lysine-9 specific SUVH5</fullName>
    </submittedName>
</protein>
<comment type="subcellular location">
    <subcellularLocation>
        <location evidence="1">Chromosome</location>
    </subcellularLocation>
    <subcellularLocation>
        <location evidence="3">Nucleus</location>
    </subcellularLocation>
</comment>
<dbReference type="GO" id="GO:0005634">
    <property type="term" value="C:nucleus"/>
    <property type="evidence" value="ECO:0007669"/>
    <property type="project" value="UniProtKB-SubCell"/>
</dbReference>
<evidence type="ECO:0000259" key="5">
    <source>
        <dbReference type="PROSITE" id="PS51015"/>
    </source>
</evidence>
<proteinExistence type="predicted"/>
<dbReference type="SUPFAM" id="SSF88697">
    <property type="entry name" value="PUA domain-like"/>
    <property type="match status" value="1"/>
</dbReference>
<evidence type="ECO:0000256" key="2">
    <source>
        <dbReference type="ARBA" id="ARBA00023242"/>
    </source>
</evidence>
<dbReference type="PANTHER" id="PTHR45660:SF46">
    <property type="entry name" value="HISTONE-LYSINE N-METHYLTRANSFERASE, H3 LYSINE-9 SPECIFIC SUVH6"/>
    <property type="match status" value="1"/>
</dbReference>
<dbReference type="GO" id="GO:0042054">
    <property type="term" value="F:histone methyltransferase activity"/>
    <property type="evidence" value="ECO:0007669"/>
    <property type="project" value="TreeGrafter"/>
</dbReference>
<dbReference type="OrthoDB" id="5792673at2759"/>
<organism evidence="6 7">
    <name type="scientific">Coffea arabica</name>
    <name type="common">Arabian coffee</name>
    <dbReference type="NCBI Taxonomy" id="13443"/>
    <lineage>
        <taxon>Eukaryota</taxon>
        <taxon>Viridiplantae</taxon>
        <taxon>Streptophyta</taxon>
        <taxon>Embryophyta</taxon>
        <taxon>Tracheophyta</taxon>
        <taxon>Spermatophyta</taxon>
        <taxon>Magnoliopsida</taxon>
        <taxon>eudicotyledons</taxon>
        <taxon>Gunneridae</taxon>
        <taxon>Pentapetalae</taxon>
        <taxon>asterids</taxon>
        <taxon>lamiids</taxon>
        <taxon>Gentianales</taxon>
        <taxon>Rubiaceae</taxon>
        <taxon>Ixoroideae</taxon>
        <taxon>Gardenieae complex</taxon>
        <taxon>Bertiereae - Coffeeae clade</taxon>
        <taxon>Coffeeae</taxon>
        <taxon>Coffea</taxon>
    </lineage>
</organism>
<dbReference type="GeneID" id="113702886"/>
<evidence type="ECO:0000256" key="3">
    <source>
        <dbReference type="PROSITE-ProRule" id="PRU00358"/>
    </source>
</evidence>